<dbReference type="Pfam" id="PF13489">
    <property type="entry name" value="Methyltransf_23"/>
    <property type="match status" value="1"/>
</dbReference>
<dbReference type="Gene3D" id="3.40.50.720">
    <property type="entry name" value="NAD(P)-binding Rossmann-like Domain"/>
    <property type="match status" value="1"/>
</dbReference>
<proteinExistence type="predicted"/>
<dbReference type="Gene3D" id="3.40.50.150">
    <property type="entry name" value="Vaccinia Virus protein VP39"/>
    <property type="match status" value="1"/>
</dbReference>
<evidence type="ECO:0000313" key="3">
    <source>
        <dbReference type="Proteomes" id="UP000249842"/>
    </source>
</evidence>
<keyword evidence="2" id="KW-0808">Transferase</keyword>
<keyword evidence="3" id="KW-1185">Reference proteome</keyword>
<dbReference type="OrthoDB" id="9815644at2"/>
<comment type="caution">
    <text evidence="2">The sequence shown here is derived from an EMBL/GenBank/DDBJ whole genome shotgun (WGS) entry which is preliminary data.</text>
</comment>
<dbReference type="SUPFAM" id="SSF53335">
    <property type="entry name" value="S-adenosyl-L-methionine-dependent methyltransferases"/>
    <property type="match status" value="1"/>
</dbReference>
<dbReference type="AlphaFoldDB" id="A0A328B1J9"/>
<dbReference type="InterPro" id="IPR013691">
    <property type="entry name" value="MeTrfase_14"/>
</dbReference>
<dbReference type="EMBL" id="QFYP01000001">
    <property type="protein sequence ID" value="RAK59724.1"/>
    <property type="molecule type" value="Genomic_DNA"/>
</dbReference>
<gene>
    <name evidence="2" type="ORF">DJ021_07860</name>
</gene>
<dbReference type="GO" id="GO:0032259">
    <property type="term" value="P:methylation"/>
    <property type="evidence" value="ECO:0007669"/>
    <property type="project" value="UniProtKB-KW"/>
</dbReference>
<dbReference type="InterPro" id="IPR029063">
    <property type="entry name" value="SAM-dependent_MTases_sf"/>
</dbReference>
<name>A0A328B1J9_9CAUL</name>
<reference evidence="3" key="1">
    <citation type="submission" date="2018-05" db="EMBL/GenBank/DDBJ databases">
        <authorList>
            <person name="Li X."/>
        </authorList>
    </citation>
    <scope>NUCLEOTIDE SEQUENCE [LARGE SCALE GENOMIC DNA]</scope>
    <source>
        <strain evidence="3">HKS-05</strain>
    </source>
</reference>
<keyword evidence="2" id="KW-0489">Methyltransferase</keyword>
<organism evidence="2 3">
    <name type="scientific">Phenylobacterium hankyongense</name>
    <dbReference type="NCBI Taxonomy" id="1813876"/>
    <lineage>
        <taxon>Bacteria</taxon>
        <taxon>Pseudomonadati</taxon>
        <taxon>Pseudomonadota</taxon>
        <taxon>Alphaproteobacteria</taxon>
        <taxon>Caulobacterales</taxon>
        <taxon>Caulobacteraceae</taxon>
        <taxon>Phenylobacterium</taxon>
    </lineage>
</organism>
<dbReference type="GO" id="GO:0008168">
    <property type="term" value="F:methyltransferase activity"/>
    <property type="evidence" value="ECO:0007669"/>
    <property type="project" value="UniProtKB-KW"/>
</dbReference>
<accession>A0A328B1J9</accession>
<evidence type="ECO:0000313" key="2">
    <source>
        <dbReference type="EMBL" id="RAK59724.1"/>
    </source>
</evidence>
<dbReference type="Proteomes" id="UP000249842">
    <property type="component" value="Unassembled WGS sequence"/>
</dbReference>
<feature type="domain" description="C-methyltransferase" evidence="1">
    <location>
        <begin position="271"/>
        <end position="375"/>
    </location>
</feature>
<evidence type="ECO:0000259" key="1">
    <source>
        <dbReference type="Pfam" id="PF08484"/>
    </source>
</evidence>
<protein>
    <submittedName>
        <fullName evidence="2">Methyltransferase</fullName>
    </submittedName>
</protein>
<dbReference type="Pfam" id="PF08484">
    <property type="entry name" value="Methyltransf_14"/>
    <property type="match status" value="1"/>
</dbReference>
<sequence length="404" mass="44391">MSQAGFVEATCPVCAHTVAAPFFDGGAQPLATLGWPASATEAQGMARHPHDFVQCPRCTHVWNHSFRYDAVPYRDAPNRMFNNGTIWKGHLAESCELLVRRMPANPVLVEIGCGEGHFLRALAGACGGEGRILGFDPSTHPETGQGFEFHARLFDPLADTPRFAPDAVVIRHVLEHLTDPAALLEKLAWGASQVDKPVWLFAESPCIDRVFATDRLADFFYEHVSHFTTDSFRTLMERSGDVFELAHGYDGEVVYALVRLGVPAAAQARAAEAQAFRRRSDASRREIARQLDALAASGELTAIWGGTGKGAAFMHQFGVDAARFPLVVDSDPGKVGTHVPGAGQQIQFRDVLKTRPVKVLIIPTQWRAADIVREMRAAGIAAERILIEHEGRLIDFERDPHPYR</sequence>
<dbReference type="RefSeq" id="WP_111457017.1">
    <property type="nucleotide sequence ID" value="NZ_QFYP01000001.1"/>
</dbReference>